<evidence type="ECO:0000256" key="8">
    <source>
        <dbReference type="ARBA" id="ARBA00023136"/>
    </source>
</evidence>
<evidence type="ECO:0000256" key="4">
    <source>
        <dbReference type="ARBA" id="ARBA00016202"/>
    </source>
</evidence>
<proteinExistence type="inferred from homology"/>
<dbReference type="AlphaFoldDB" id="A0A4Y1YNM1"/>
<dbReference type="GO" id="GO:0009279">
    <property type="term" value="C:cell outer membrane"/>
    <property type="evidence" value="ECO:0007669"/>
    <property type="project" value="UniProtKB-SubCell"/>
</dbReference>
<keyword evidence="10 13" id="KW-0143">Chaperone</keyword>
<accession>A0A4Y1YNM1</accession>
<evidence type="ECO:0000256" key="13">
    <source>
        <dbReference type="HAMAP-Rule" id="MF_00233"/>
    </source>
</evidence>
<keyword evidence="7 13" id="KW-0653">Protein transport</keyword>
<dbReference type="Pfam" id="PF03550">
    <property type="entry name" value="LolB"/>
    <property type="match status" value="1"/>
</dbReference>
<keyword evidence="6 13" id="KW-0732">Signal</keyword>
<dbReference type="CDD" id="cd16326">
    <property type="entry name" value="LolB"/>
    <property type="match status" value="1"/>
</dbReference>
<dbReference type="Proteomes" id="UP000316473">
    <property type="component" value="Chromosome"/>
</dbReference>
<evidence type="ECO:0000256" key="1">
    <source>
        <dbReference type="ARBA" id="ARBA00004459"/>
    </source>
</evidence>
<dbReference type="GO" id="GO:0015031">
    <property type="term" value="P:protein transport"/>
    <property type="evidence" value="ECO:0007669"/>
    <property type="project" value="UniProtKB-KW"/>
</dbReference>
<evidence type="ECO:0000256" key="3">
    <source>
        <dbReference type="ARBA" id="ARBA00011245"/>
    </source>
</evidence>
<keyword evidence="11 13" id="KW-0998">Cell outer membrane</keyword>
<keyword evidence="15" id="KW-1185">Reference proteome</keyword>
<evidence type="ECO:0000313" key="15">
    <source>
        <dbReference type="Proteomes" id="UP000316473"/>
    </source>
</evidence>
<reference evidence="14 15" key="1">
    <citation type="submission" date="2019-06" db="EMBL/GenBank/DDBJ databases">
        <title>Nitrosomonas stercoris KYUHI-S whole genome shotgun sequence.</title>
        <authorList>
            <person name="Nakagawa T."/>
            <person name="Tsuchiya Y."/>
            <person name="Takahashi R."/>
        </authorList>
    </citation>
    <scope>NUCLEOTIDE SEQUENCE [LARGE SCALE GENOMIC DNA]</scope>
    <source>
        <strain evidence="14 15">KYUHI-S</strain>
    </source>
</reference>
<dbReference type="KEGG" id="nst:Nstercoris_01897"/>
<dbReference type="PROSITE" id="PS51257">
    <property type="entry name" value="PROKAR_LIPOPROTEIN"/>
    <property type="match status" value="1"/>
</dbReference>
<evidence type="ECO:0000256" key="2">
    <source>
        <dbReference type="ARBA" id="ARBA00009696"/>
    </source>
</evidence>
<dbReference type="NCBIfam" id="TIGR00548">
    <property type="entry name" value="lolB"/>
    <property type="match status" value="1"/>
</dbReference>
<gene>
    <name evidence="13" type="primary">lolB</name>
    <name evidence="14" type="ORF">Nstercoris_01897</name>
</gene>
<organism evidence="14 15">
    <name type="scientific">Nitrosomonas stercoris</name>
    <dbReference type="NCBI Taxonomy" id="1444684"/>
    <lineage>
        <taxon>Bacteria</taxon>
        <taxon>Pseudomonadati</taxon>
        <taxon>Pseudomonadota</taxon>
        <taxon>Betaproteobacteria</taxon>
        <taxon>Nitrosomonadales</taxon>
        <taxon>Nitrosomonadaceae</taxon>
        <taxon>Nitrosomonas</taxon>
    </lineage>
</organism>
<evidence type="ECO:0000313" key="14">
    <source>
        <dbReference type="EMBL" id="BBL35624.1"/>
    </source>
</evidence>
<protein>
    <recommendedName>
        <fullName evidence="4 13">Outer-membrane lipoprotein LolB</fullName>
    </recommendedName>
</protein>
<dbReference type="Gene3D" id="2.50.20.10">
    <property type="entry name" value="Lipoprotein localisation LolA/LolB/LppX"/>
    <property type="match status" value="1"/>
</dbReference>
<name>A0A4Y1YNM1_9PROT</name>
<keyword evidence="9 13" id="KW-0564">Palmitate</keyword>
<evidence type="ECO:0000256" key="10">
    <source>
        <dbReference type="ARBA" id="ARBA00023186"/>
    </source>
</evidence>
<dbReference type="GO" id="GO:0044874">
    <property type="term" value="P:lipoprotein localization to outer membrane"/>
    <property type="evidence" value="ECO:0007669"/>
    <property type="project" value="UniProtKB-UniRule"/>
</dbReference>
<keyword evidence="8 13" id="KW-0472">Membrane</keyword>
<dbReference type="HAMAP" id="MF_00233">
    <property type="entry name" value="LolB"/>
    <property type="match status" value="1"/>
</dbReference>
<evidence type="ECO:0000256" key="6">
    <source>
        <dbReference type="ARBA" id="ARBA00022729"/>
    </source>
</evidence>
<evidence type="ECO:0000256" key="9">
    <source>
        <dbReference type="ARBA" id="ARBA00023139"/>
    </source>
</evidence>
<comment type="similarity">
    <text evidence="2 13">Belongs to the LolB family.</text>
</comment>
<dbReference type="InterPro" id="IPR004565">
    <property type="entry name" value="OM_lipoprot_LolB"/>
</dbReference>
<comment type="subcellular location">
    <subcellularLocation>
        <location evidence="1 13">Cell outer membrane</location>
        <topology evidence="1 13">Lipid-anchor</topology>
    </subcellularLocation>
</comment>
<evidence type="ECO:0000256" key="11">
    <source>
        <dbReference type="ARBA" id="ARBA00023237"/>
    </source>
</evidence>
<evidence type="ECO:0000256" key="5">
    <source>
        <dbReference type="ARBA" id="ARBA00022448"/>
    </source>
</evidence>
<comment type="subunit">
    <text evidence="3 13">Monomer.</text>
</comment>
<evidence type="ECO:0000256" key="12">
    <source>
        <dbReference type="ARBA" id="ARBA00023288"/>
    </source>
</evidence>
<dbReference type="EMBL" id="AP019755">
    <property type="protein sequence ID" value="BBL35624.1"/>
    <property type="molecule type" value="Genomic_DNA"/>
</dbReference>
<sequence>MAYKHWVLGVLLILVGCVSPEPQRAEVTTVVIQPSLEQINLADKPFALVGRLVVNAKQQKFSGGIRWQHTQQNDEIYLFSSLGQVIAEILRDQTGVSLTTSEPTTYHAQKAEYLTDQVLGWELPLAGLQFWVRGEHYPGTIAEKDLDTNNRTVAIRQDGWSVSYRSYHAAHQPKLLEFSYNDVKMKLIVDQWGKAE</sequence>
<comment type="function">
    <text evidence="13">Plays a critical role in the incorporation of lipoproteins in the outer membrane after they are released by the LolA protein.</text>
</comment>
<dbReference type="InterPro" id="IPR029046">
    <property type="entry name" value="LolA/LolB/LppX"/>
</dbReference>
<keyword evidence="5 13" id="KW-0813">Transport</keyword>
<keyword evidence="12 13" id="KW-0449">Lipoprotein</keyword>
<evidence type="ECO:0000256" key="7">
    <source>
        <dbReference type="ARBA" id="ARBA00022927"/>
    </source>
</evidence>
<dbReference type="SUPFAM" id="SSF89392">
    <property type="entry name" value="Prokaryotic lipoproteins and lipoprotein localization factors"/>
    <property type="match status" value="1"/>
</dbReference>